<reference evidence="2" key="1">
    <citation type="submission" date="2021-01" db="EMBL/GenBank/DDBJ databases">
        <authorList>
            <person name="Corre E."/>
            <person name="Pelletier E."/>
            <person name="Niang G."/>
            <person name="Scheremetjew M."/>
            <person name="Finn R."/>
            <person name="Kale V."/>
            <person name="Holt S."/>
            <person name="Cochrane G."/>
            <person name="Meng A."/>
            <person name="Brown T."/>
            <person name="Cohen L."/>
        </authorList>
    </citation>
    <scope>NUCLEOTIDE SEQUENCE</scope>
    <source>
        <strain evidence="2">SM1012Den-03</strain>
    </source>
</reference>
<feature type="chain" id="PRO_5030160223" evidence="1">
    <location>
        <begin position="23"/>
        <end position="409"/>
    </location>
</feature>
<evidence type="ECO:0000313" key="2">
    <source>
        <dbReference type="EMBL" id="CAD9606574.1"/>
    </source>
</evidence>
<sequence length="409" mass="45224">MMMGEKFLAVLVVAMVTPISHSFSFTLSATGLVTKRYHTSTTHRSSTGSFEKKISSSSALGMATWSNGQAIKEYQDFLSTGRSELQKEDDGPSVIVQSSKPNNVLALTDAIIGLGQGDDIVLNPSDTLPDTLGDRSSYPIYIALPPYELKEFIQNLNDEWKSRAEDFVFFSGGNVCGVVEPVLREFGMCRDSMTQVVVGFSTPAPGTGLGGATKKPEDLSCMIGHDTRGEEKWAGESQSCGKWNAAVASRLDDNGIRCKTVFYREWRRAMWERAVFDCVFNIVGCVREEKTDIADVAMFYELEASDMMWELVNNLRGGLAVTLIYGFEDRLFSIAEMRGKDDICELPVEMFDYSQNVFPGTNLMLKEYLNYAKDKCGLLQGVDVPPVPSQIDELPSKVRMGNLRADGVI</sequence>
<organism evidence="2">
    <name type="scientific">Skeletonema marinoi</name>
    <dbReference type="NCBI Taxonomy" id="267567"/>
    <lineage>
        <taxon>Eukaryota</taxon>
        <taxon>Sar</taxon>
        <taxon>Stramenopiles</taxon>
        <taxon>Ochrophyta</taxon>
        <taxon>Bacillariophyta</taxon>
        <taxon>Coscinodiscophyceae</taxon>
        <taxon>Thalassiosirophycidae</taxon>
        <taxon>Thalassiosirales</taxon>
        <taxon>Skeletonemataceae</taxon>
        <taxon>Skeletonema</taxon>
        <taxon>Skeletonema marinoi-dohrnii complex</taxon>
    </lineage>
</organism>
<dbReference type="PANTHER" id="PTHR34044">
    <property type="entry name" value="NUCLEAR PROTEIN"/>
    <property type="match status" value="1"/>
</dbReference>
<name>A0A6U3W7L8_9STRA</name>
<dbReference type="PANTHER" id="PTHR34044:SF1">
    <property type="entry name" value="NUCLEAR PROTEIN"/>
    <property type="match status" value="1"/>
</dbReference>
<keyword evidence="1" id="KW-0732">Signal</keyword>
<evidence type="ECO:0000256" key="1">
    <source>
        <dbReference type="SAM" id="SignalP"/>
    </source>
</evidence>
<dbReference type="EMBL" id="HBGZ01017080">
    <property type="protein sequence ID" value="CAD9606574.1"/>
    <property type="molecule type" value="Transcribed_RNA"/>
</dbReference>
<protein>
    <submittedName>
        <fullName evidence="2">Uncharacterized protein</fullName>
    </submittedName>
</protein>
<proteinExistence type="predicted"/>
<feature type="signal peptide" evidence="1">
    <location>
        <begin position="1"/>
        <end position="22"/>
    </location>
</feature>
<gene>
    <name evidence="2" type="ORF">SMAR0320_LOCUS12235</name>
</gene>
<dbReference type="AlphaFoldDB" id="A0A6U3W7L8"/>
<accession>A0A6U3W7L8</accession>